<dbReference type="InterPro" id="IPR019734">
    <property type="entry name" value="TPR_rpt"/>
</dbReference>
<dbReference type="PANTHER" id="PTHR45586:SF1">
    <property type="entry name" value="LIPOPOLYSACCHARIDE ASSEMBLY PROTEIN B"/>
    <property type="match status" value="1"/>
</dbReference>
<dbReference type="SUPFAM" id="SSF48452">
    <property type="entry name" value="TPR-like"/>
    <property type="match status" value="6"/>
</dbReference>
<evidence type="ECO:0000313" key="5">
    <source>
        <dbReference type="Proteomes" id="UP001524642"/>
    </source>
</evidence>
<dbReference type="InterPro" id="IPR014266">
    <property type="entry name" value="PEP-CTERM_TPR_PrsT"/>
</dbReference>
<dbReference type="PANTHER" id="PTHR45586">
    <property type="entry name" value="TPR REPEAT-CONTAINING PROTEIN PA4667"/>
    <property type="match status" value="1"/>
</dbReference>
<dbReference type="EMBL" id="JANJOU010000029">
    <property type="protein sequence ID" value="MCR0985107.1"/>
    <property type="molecule type" value="Genomic_DNA"/>
</dbReference>
<dbReference type="SMART" id="SM00028">
    <property type="entry name" value="TPR"/>
    <property type="match status" value="10"/>
</dbReference>
<organism evidence="4 5">
    <name type="scientific">Roseomonas populi</name>
    <dbReference type="NCBI Taxonomy" id="3121582"/>
    <lineage>
        <taxon>Bacteria</taxon>
        <taxon>Pseudomonadati</taxon>
        <taxon>Pseudomonadota</taxon>
        <taxon>Alphaproteobacteria</taxon>
        <taxon>Acetobacterales</taxon>
        <taxon>Roseomonadaceae</taxon>
        <taxon>Roseomonas</taxon>
    </lineage>
</organism>
<dbReference type="Proteomes" id="UP001524642">
    <property type="component" value="Unassembled WGS sequence"/>
</dbReference>
<feature type="repeat" description="TPR" evidence="3">
    <location>
        <begin position="391"/>
        <end position="424"/>
    </location>
</feature>
<dbReference type="InterPro" id="IPR051012">
    <property type="entry name" value="CellSynth/LPSAsmb/PSIAsmb"/>
</dbReference>
<dbReference type="InterPro" id="IPR011990">
    <property type="entry name" value="TPR-like_helical_dom_sf"/>
</dbReference>
<evidence type="ECO:0000256" key="1">
    <source>
        <dbReference type="ARBA" id="ARBA00022737"/>
    </source>
</evidence>
<dbReference type="RefSeq" id="WP_257718760.1">
    <property type="nucleotide sequence ID" value="NZ_JANJOU010000029.1"/>
</dbReference>
<name>A0ABT1XAI9_9PROT</name>
<keyword evidence="5" id="KW-1185">Reference proteome</keyword>
<accession>A0ABT1XAI9</accession>
<dbReference type="Pfam" id="PF14559">
    <property type="entry name" value="TPR_19"/>
    <property type="match status" value="3"/>
</dbReference>
<reference evidence="4 5" key="1">
    <citation type="submission" date="2022-06" db="EMBL/GenBank/DDBJ databases">
        <title>Roseomonas CN29.</title>
        <authorList>
            <person name="Cheng Y."/>
            <person name="He X."/>
        </authorList>
    </citation>
    <scope>NUCLEOTIDE SEQUENCE [LARGE SCALE GENOMIC DNA]</scope>
    <source>
        <strain evidence="4 5">CN29</strain>
    </source>
</reference>
<dbReference type="PROSITE" id="PS50005">
    <property type="entry name" value="TPR"/>
    <property type="match status" value="2"/>
</dbReference>
<evidence type="ECO:0000256" key="3">
    <source>
        <dbReference type="PROSITE-ProRule" id="PRU00339"/>
    </source>
</evidence>
<keyword evidence="2 3" id="KW-0802">TPR repeat</keyword>
<gene>
    <name evidence="4" type="primary">prsT</name>
    <name evidence="4" type="ORF">NRP21_23940</name>
</gene>
<sequence length="959" mass="98757">MSKNPAKYPVAAPAAAPIGAGAALRGAILAGAVLLGSAAAVPAEAGAPERAREAAARGDLKAAQLEWRNAVRDDPGSAATRISLALASLELGDGEVAERETRAAMERGYDPVRGTALLIRAYLATGRFDELLRDFPAPGSSAGSPPANPAVAAQVLAGRVFALLSIGQAGPAGEASQAALRLAPEAEEVQLAAAAVAMAAGDRAAAEAATDRVLARDPASVEGLLRKGALQFERRDVRPALETFTRAVAAAPGNVVARLRRAEALIQLNETARAKEDLDTVLAVVPNNPPGLYLRAMLLARAQDWAGTDAALQPIGAVLGNFPDGFLLLAFAKRGLGQVAQAEDAARRHLARQPEDPRGARMVAAFEIDANRPEEAVAILSRLAERGAADAEALDLLGRLQIRAGRPREAVAALSRAAELAPGDAGVLGRLAAARLAAGDTAGTAAAAEGALQRDPARPGVREMLAFTALQRGDLQGVEAELGRLDPAAQRSEIGGVLLGTLHLARFELQPAKATFSNVLRDYPASAAARNGLARIARIENRPEEVERLLGEVLRAEPTNSEAIGQLAAAAMPGSPRAVQARAVLTAAQAAAPGAQPLTLALANVMMRSGDAAGAARMLAAAPGQGESGGSITLPLARAEAHAAAGEWAEAEVQSRLALAQDPDSVAARRQLAGLLVRSGDARGAEALIEQGLRTRPADAALQQTLAALVLQARGLDAALAVADRLAAQPGTQPASLALRGDVLSTARQPREAAAAYAAALAQAPSGLLAVRQAAALRSAGDLPGASAALRTWLATNPDDDGAGLLLSQFDIEAGRNTEAAQRLEKVVARHPEDPVSLNNLAWLLGQRGGDAAAQSRALALAERAYFLTPNPDTADTLGWIMARGGQAERAVPLLRQSAMARKGDRPDPGSAYRLAYALRATGGREEALAVLTAAMEGAPAFPDRAEAERLLADLRTRR</sequence>
<dbReference type="NCBIfam" id="TIGR02917">
    <property type="entry name" value="PEP_TPR_lipo"/>
    <property type="match status" value="1"/>
</dbReference>
<comment type="caution">
    <text evidence="4">The sequence shown here is derived from an EMBL/GenBank/DDBJ whole genome shotgun (WGS) entry which is preliminary data.</text>
</comment>
<proteinExistence type="predicted"/>
<keyword evidence="1" id="KW-0677">Repeat</keyword>
<feature type="repeat" description="TPR" evidence="3">
    <location>
        <begin position="221"/>
        <end position="254"/>
    </location>
</feature>
<evidence type="ECO:0000313" key="4">
    <source>
        <dbReference type="EMBL" id="MCR0985107.1"/>
    </source>
</evidence>
<evidence type="ECO:0000256" key="2">
    <source>
        <dbReference type="ARBA" id="ARBA00022803"/>
    </source>
</evidence>
<dbReference type="Gene3D" id="1.25.40.10">
    <property type="entry name" value="Tetratricopeptide repeat domain"/>
    <property type="match status" value="6"/>
</dbReference>
<protein>
    <submittedName>
        <fullName evidence="4">PEP-CTERM system TPR-repeat protein PrsT</fullName>
    </submittedName>
</protein>